<evidence type="ECO:0000313" key="3">
    <source>
        <dbReference type="EMBL" id="CAA3022259.1"/>
    </source>
</evidence>
<comment type="caution">
    <text evidence="3">The sequence shown here is derived from an EMBL/GenBank/DDBJ whole genome shotgun (WGS) entry which is preliminary data.</text>
</comment>
<dbReference type="GO" id="GO:0005743">
    <property type="term" value="C:mitochondrial inner membrane"/>
    <property type="evidence" value="ECO:0007669"/>
    <property type="project" value="TreeGrafter"/>
</dbReference>
<keyword evidence="4" id="KW-1185">Reference proteome</keyword>
<dbReference type="PANTHER" id="PTHR43394">
    <property type="entry name" value="ATP-DEPENDENT PERMEASE MDL1, MITOCHONDRIAL"/>
    <property type="match status" value="1"/>
</dbReference>
<dbReference type="AlphaFoldDB" id="A0A8S0UYR3"/>
<dbReference type="InterPro" id="IPR027417">
    <property type="entry name" value="P-loop_NTPase"/>
</dbReference>
<dbReference type="Proteomes" id="UP000594638">
    <property type="component" value="Unassembled WGS sequence"/>
</dbReference>
<reference evidence="3 4" key="1">
    <citation type="submission" date="2019-12" db="EMBL/GenBank/DDBJ databases">
        <authorList>
            <person name="Alioto T."/>
            <person name="Alioto T."/>
            <person name="Gomez Garrido J."/>
        </authorList>
    </citation>
    <scope>NUCLEOTIDE SEQUENCE [LARGE SCALE GENOMIC DNA]</scope>
</reference>
<dbReference type="InterPro" id="IPR039421">
    <property type="entry name" value="Type_1_exporter"/>
</dbReference>
<keyword evidence="1" id="KW-0813">Transport</keyword>
<dbReference type="Gramene" id="OE9A043423T1">
    <property type="protein sequence ID" value="OE9A043423C1"/>
    <property type="gene ID" value="OE9A043423"/>
</dbReference>
<organism evidence="3 4">
    <name type="scientific">Olea europaea subsp. europaea</name>
    <dbReference type="NCBI Taxonomy" id="158383"/>
    <lineage>
        <taxon>Eukaryota</taxon>
        <taxon>Viridiplantae</taxon>
        <taxon>Streptophyta</taxon>
        <taxon>Embryophyta</taxon>
        <taxon>Tracheophyta</taxon>
        <taxon>Spermatophyta</taxon>
        <taxon>Magnoliopsida</taxon>
        <taxon>eudicotyledons</taxon>
        <taxon>Gunneridae</taxon>
        <taxon>Pentapetalae</taxon>
        <taxon>asterids</taxon>
        <taxon>lamiids</taxon>
        <taxon>Lamiales</taxon>
        <taxon>Oleaceae</taxon>
        <taxon>Oleeae</taxon>
        <taxon>Olea</taxon>
    </lineage>
</organism>
<gene>
    <name evidence="3" type="ORF">OLEA9_A043423</name>
</gene>
<sequence>MDPDDDDEVENVESVRGEIELRHVDFAYPSRPDQELALFAASIFDNIAYCKDVATEAEVVEATQVANVHTFVSGLPEGYKTWNPSILLLDEATSALDAESECMLQEALERLMRD</sequence>
<evidence type="ECO:0000256" key="1">
    <source>
        <dbReference type="ARBA" id="ARBA00022448"/>
    </source>
</evidence>
<dbReference type="Gene3D" id="3.40.50.300">
    <property type="entry name" value="P-loop containing nucleotide triphosphate hydrolases"/>
    <property type="match status" value="2"/>
</dbReference>
<dbReference type="EMBL" id="CACTIH010009066">
    <property type="protein sequence ID" value="CAA3022259.1"/>
    <property type="molecule type" value="Genomic_DNA"/>
</dbReference>
<evidence type="ECO:0000256" key="2">
    <source>
        <dbReference type="ARBA" id="ARBA00022737"/>
    </source>
</evidence>
<evidence type="ECO:0000313" key="4">
    <source>
        <dbReference type="Proteomes" id="UP000594638"/>
    </source>
</evidence>
<keyword evidence="2" id="KW-0677">Repeat</keyword>
<accession>A0A8S0UYR3</accession>
<proteinExistence type="predicted"/>
<dbReference type="GO" id="GO:0015421">
    <property type="term" value="F:ABC-type oligopeptide transporter activity"/>
    <property type="evidence" value="ECO:0007669"/>
    <property type="project" value="TreeGrafter"/>
</dbReference>
<protein>
    <submittedName>
        <fullName evidence="3">ABC transporter B family member 19</fullName>
    </submittedName>
</protein>
<name>A0A8S0UYR3_OLEEU</name>
<dbReference type="OrthoDB" id="840696at2759"/>
<dbReference type="GO" id="GO:0090374">
    <property type="term" value="P:oligopeptide export from mitochondrion"/>
    <property type="evidence" value="ECO:0007669"/>
    <property type="project" value="TreeGrafter"/>
</dbReference>
<dbReference type="PANTHER" id="PTHR43394:SF11">
    <property type="entry name" value="ATP-BINDING CASSETTE TRANSPORTER"/>
    <property type="match status" value="1"/>
</dbReference>
<dbReference type="SUPFAM" id="SSF52540">
    <property type="entry name" value="P-loop containing nucleoside triphosphate hydrolases"/>
    <property type="match status" value="1"/>
</dbReference>